<dbReference type="EMBL" id="JH795874">
    <property type="protein sequence ID" value="EJT98279.1"/>
    <property type="molecule type" value="Genomic_DNA"/>
</dbReference>
<dbReference type="HOGENOM" id="CLU_2757724_0_0_1"/>
<feature type="compositionally biased region" description="Basic and acidic residues" evidence="1">
    <location>
        <begin position="27"/>
        <end position="45"/>
    </location>
</feature>
<feature type="region of interest" description="Disordered" evidence="1">
    <location>
        <begin position="23"/>
        <end position="45"/>
    </location>
</feature>
<proteinExistence type="predicted"/>
<dbReference type="Proteomes" id="UP000030653">
    <property type="component" value="Unassembled WGS sequence"/>
</dbReference>
<evidence type="ECO:0000256" key="1">
    <source>
        <dbReference type="SAM" id="MobiDB-lite"/>
    </source>
</evidence>
<name>M5FSR3_DACPD</name>
<organism evidence="2 3">
    <name type="scientific">Dacryopinax primogenitus (strain DJM 731)</name>
    <name type="common">Brown rot fungus</name>
    <dbReference type="NCBI Taxonomy" id="1858805"/>
    <lineage>
        <taxon>Eukaryota</taxon>
        <taxon>Fungi</taxon>
        <taxon>Dikarya</taxon>
        <taxon>Basidiomycota</taxon>
        <taxon>Agaricomycotina</taxon>
        <taxon>Dacrymycetes</taxon>
        <taxon>Dacrymycetales</taxon>
        <taxon>Dacrymycetaceae</taxon>
        <taxon>Dacryopinax</taxon>
    </lineage>
</organism>
<dbReference type="RefSeq" id="XP_040625177.1">
    <property type="nucleotide sequence ID" value="XM_040773822.1"/>
</dbReference>
<dbReference type="GeneID" id="63688884"/>
<accession>M5FSR3</accession>
<dbReference type="AlphaFoldDB" id="M5FSR3"/>
<keyword evidence="3" id="KW-1185">Reference proteome</keyword>
<reference evidence="2 3" key="1">
    <citation type="journal article" date="2012" name="Science">
        <title>The Paleozoic origin of enzymatic lignin decomposition reconstructed from 31 fungal genomes.</title>
        <authorList>
            <person name="Floudas D."/>
            <person name="Binder M."/>
            <person name="Riley R."/>
            <person name="Barry K."/>
            <person name="Blanchette R.A."/>
            <person name="Henrissat B."/>
            <person name="Martinez A.T."/>
            <person name="Otillar R."/>
            <person name="Spatafora J.W."/>
            <person name="Yadav J.S."/>
            <person name="Aerts A."/>
            <person name="Benoit I."/>
            <person name="Boyd A."/>
            <person name="Carlson A."/>
            <person name="Copeland A."/>
            <person name="Coutinho P.M."/>
            <person name="de Vries R.P."/>
            <person name="Ferreira P."/>
            <person name="Findley K."/>
            <person name="Foster B."/>
            <person name="Gaskell J."/>
            <person name="Glotzer D."/>
            <person name="Gorecki P."/>
            <person name="Heitman J."/>
            <person name="Hesse C."/>
            <person name="Hori C."/>
            <person name="Igarashi K."/>
            <person name="Jurgens J.A."/>
            <person name="Kallen N."/>
            <person name="Kersten P."/>
            <person name="Kohler A."/>
            <person name="Kuees U."/>
            <person name="Kumar T.K.A."/>
            <person name="Kuo A."/>
            <person name="LaButti K."/>
            <person name="Larrondo L.F."/>
            <person name="Lindquist E."/>
            <person name="Ling A."/>
            <person name="Lombard V."/>
            <person name="Lucas S."/>
            <person name="Lundell T."/>
            <person name="Martin R."/>
            <person name="McLaughlin D.J."/>
            <person name="Morgenstern I."/>
            <person name="Morin E."/>
            <person name="Murat C."/>
            <person name="Nagy L.G."/>
            <person name="Nolan M."/>
            <person name="Ohm R.A."/>
            <person name="Patyshakuliyeva A."/>
            <person name="Rokas A."/>
            <person name="Ruiz-Duenas F.J."/>
            <person name="Sabat G."/>
            <person name="Salamov A."/>
            <person name="Samejima M."/>
            <person name="Schmutz J."/>
            <person name="Slot J.C."/>
            <person name="St John F."/>
            <person name="Stenlid J."/>
            <person name="Sun H."/>
            <person name="Sun S."/>
            <person name="Syed K."/>
            <person name="Tsang A."/>
            <person name="Wiebenga A."/>
            <person name="Young D."/>
            <person name="Pisabarro A."/>
            <person name="Eastwood D.C."/>
            <person name="Martin F."/>
            <person name="Cullen D."/>
            <person name="Grigoriev I.V."/>
            <person name="Hibbett D.S."/>
        </authorList>
    </citation>
    <scope>NUCLEOTIDE SEQUENCE [LARGE SCALE GENOMIC DNA]</scope>
    <source>
        <strain evidence="2 3">DJM-731 SS1</strain>
    </source>
</reference>
<protein>
    <submittedName>
        <fullName evidence="2">Uncharacterized protein</fullName>
    </submittedName>
</protein>
<gene>
    <name evidence="2" type="ORF">DACRYDRAFT_24731</name>
</gene>
<sequence length="70" mass="7781">MHTVLVLDAVDLVKSIQARDLLSADEPPSRSVERKKEERREFAPGLDEHRNLISSIAPRGKACRNAAMNA</sequence>
<evidence type="ECO:0000313" key="2">
    <source>
        <dbReference type="EMBL" id="EJT98279.1"/>
    </source>
</evidence>
<evidence type="ECO:0000313" key="3">
    <source>
        <dbReference type="Proteomes" id="UP000030653"/>
    </source>
</evidence>